<comment type="similarity">
    <text evidence="5">Belongs to the TatC family.</text>
</comment>
<feature type="transmembrane region" description="Helical" evidence="5">
    <location>
        <begin position="159"/>
        <end position="182"/>
    </location>
</feature>
<dbReference type="PANTHER" id="PTHR30371:SF0">
    <property type="entry name" value="SEC-INDEPENDENT PROTEIN TRANSLOCASE PROTEIN TATC, CHLOROPLASTIC-RELATED"/>
    <property type="match status" value="1"/>
</dbReference>
<comment type="function">
    <text evidence="5">Part of the twin-arginine translocation (Tat) system that transports large folded proteins containing a characteristic twin-arginine motif in their signal peptide across membranes.</text>
</comment>
<comment type="caution">
    <text evidence="6">The sequence shown here is derived from an EMBL/GenBank/DDBJ whole genome shotgun (WGS) entry which is preliminary data.</text>
</comment>
<dbReference type="AlphaFoldDB" id="A0A9D0YPI8"/>
<comment type="subunit">
    <text evidence="5">Forms a complex with TatA.</text>
</comment>
<keyword evidence="5" id="KW-1003">Cell membrane</keyword>
<dbReference type="InterPro" id="IPR002033">
    <property type="entry name" value="TatC"/>
</dbReference>
<keyword evidence="3 5" id="KW-1133">Transmembrane helix</keyword>
<keyword evidence="5" id="KW-0813">Transport</keyword>
<evidence type="ECO:0000313" key="6">
    <source>
        <dbReference type="EMBL" id="HIP98601.1"/>
    </source>
</evidence>
<dbReference type="NCBIfam" id="TIGR00945">
    <property type="entry name" value="tatC"/>
    <property type="match status" value="1"/>
</dbReference>
<dbReference type="GO" id="GO:0009977">
    <property type="term" value="F:proton motive force dependent protein transmembrane transporter activity"/>
    <property type="evidence" value="ECO:0007669"/>
    <property type="project" value="TreeGrafter"/>
</dbReference>
<dbReference type="PANTHER" id="PTHR30371">
    <property type="entry name" value="SEC-INDEPENDENT PROTEIN TRANSLOCASE PROTEIN TATC"/>
    <property type="match status" value="1"/>
</dbReference>
<feature type="transmembrane region" description="Helical" evidence="5">
    <location>
        <begin position="63"/>
        <end position="85"/>
    </location>
</feature>
<keyword evidence="5" id="KW-0811">Translocation</keyword>
<keyword evidence="4 5" id="KW-0472">Membrane</keyword>
<accession>A0A9D0YPI8</accession>
<name>A0A9D0YPI8_AQUAO</name>
<feature type="transmembrane region" description="Helical" evidence="5">
    <location>
        <begin position="16"/>
        <end position="35"/>
    </location>
</feature>
<evidence type="ECO:0000256" key="3">
    <source>
        <dbReference type="ARBA" id="ARBA00022989"/>
    </source>
</evidence>
<dbReference type="Pfam" id="PF00902">
    <property type="entry name" value="TatC"/>
    <property type="match status" value="1"/>
</dbReference>
<evidence type="ECO:0000256" key="1">
    <source>
        <dbReference type="ARBA" id="ARBA00004141"/>
    </source>
</evidence>
<dbReference type="GO" id="GO:0065002">
    <property type="term" value="P:intracellular protein transmembrane transport"/>
    <property type="evidence" value="ECO:0007669"/>
    <property type="project" value="TreeGrafter"/>
</dbReference>
<evidence type="ECO:0000256" key="2">
    <source>
        <dbReference type="ARBA" id="ARBA00022692"/>
    </source>
</evidence>
<organism evidence="6 7">
    <name type="scientific">Aquifex aeolicus</name>
    <dbReference type="NCBI Taxonomy" id="63363"/>
    <lineage>
        <taxon>Bacteria</taxon>
        <taxon>Pseudomonadati</taxon>
        <taxon>Aquificota</taxon>
        <taxon>Aquificia</taxon>
        <taxon>Aquificales</taxon>
        <taxon>Aquificaceae</taxon>
        <taxon>Aquifex</taxon>
    </lineage>
</organism>
<sequence length="241" mass="27746">MEKKPLIQHLEELRRRLFFIAVSVFTFSIISFFIAHDLYEILKYPALKYYPNLQFVTLSPSSAFFVLMKISLIAGIVFSFPVIFYHLWKFVEPGLLPSEKRLLIPLLSLGIFLFVTGILFAYFAVLPVALKFLIGLGIDLLKVTPMISIDLYTSFVLKLVLAFGFLFQLPIVMYILTAGGIVKLESWEKWRKPFIVASFVIGALIAPDWMTQTLIALPLIVLYEISLRVNRYLKKKRKIID</sequence>
<feature type="transmembrane region" description="Helical" evidence="5">
    <location>
        <begin position="194"/>
        <end position="227"/>
    </location>
</feature>
<protein>
    <recommendedName>
        <fullName evidence="5">Sec-independent protein translocase protein TatC</fullName>
    </recommendedName>
</protein>
<keyword evidence="5" id="KW-0653">Protein transport</keyword>
<feature type="transmembrane region" description="Helical" evidence="5">
    <location>
        <begin position="106"/>
        <end position="126"/>
    </location>
</feature>
<dbReference type="Proteomes" id="UP000606463">
    <property type="component" value="Unassembled WGS sequence"/>
</dbReference>
<dbReference type="GO" id="GO:0033281">
    <property type="term" value="C:TAT protein transport complex"/>
    <property type="evidence" value="ECO:0007669"/>
    <property type="project" value="UniProtKB-UniRule"/>
</dbReference>
<dbReference type="InterPro" id="IPR019820">
    <property type="entry name" value="Sec-indep_translocase_CS"/>
</dbReference>
<dbReference type="PROSITE" id="PS01218">
    <property type="entry name" value="TATC"/>
    <property type="match status" value="1"/>
</dbReference>
<reference evidence="6" key="1">
    <citation type="journal article" date="2020" name="ISME J.">
        <title>Gammaproteobacteria mediating utilization of methyl-, sulfur- and petroleum organic compounds in deep ocean hydrothermal plumes.</title>
        <authorList>
            <person name="Zhou Z."/>
            <person name="Liu Y."/>
            <person name="Pan J."/>
            <person name="Cron B.R."/>
            <person name="Toner B.M."/>
            <person name="Anantharaman K."/>
            <person name="Breier J.A."/>
            <person name="Dick G.J."/>
            <person name="Li M."/>
        </authorList>
    </citation>
    <scope>NUCLEOTIDE SEQUENCE</scope>
    <source>
        <strain evidence="6">SZUA-1501</strain>
    </source>
</reference>
<comment type="caution">
    <text evidence="5">Lacks conserved residue(s) required for the propagation of feature annotation.</text>
</comment>
<keyword evidence="2 5" id="KW-0812">Transmembrane</keyword>
<dbReference type="HAMAP" id="MF_00902">
    <property type="entry name" value="TatC"/>
    <property type="match status" value="1"/>
</dbReference>
<dbReference type="EMBL" id="DQVE01000047">
    <property type="protein sequence ID" value="HIP98601.1"/>
    <property type="molecule type" value="Genomic_DNA"/>
</dbReference>
<comment type="subcellular location">
    <subcellularLocation>
        <location evidence="5">Cell membrane</location>
        <topology evidence="5">Multi-pass membrane protein</topology>
    </subcellularLocation>
    <subcellularLocation>
        <location evidence="1">Membrane</location>
        <topology evidence="1">Multi-pass membrane protein</topology>
    </subcellularLocation>
</comment>
<evidence type="ECO:0000256" key="5">
    <source>
        <dbReference type="HAMAP-Rule" id="MF_00902"/>
    </source>
</evidence>
<dbReference type="PRINTS" id="PR01840">
    <property type="entry name" value="TATCFAMILY"/>
</dbReference>
<evidence type="ECO:0000256" key="4">
    <source>
        <dbReference type="ARBA" id="ARBA00023136"/>
    </source>
</evidence>
<dbReference type="GO" id="GO:0043953">
    <property type="term" value="P:protein transport by the Tat complex"/>
    <property type="evidence" value="ECO:0007669"/>
    <property type="project" value="UniProtKB-UniRule"/>
</dbReference>
<proteinExistence type="inferred from homology"/>
<evidence type="ECO:0000313" key="7">
    <source>
        <dbReference type="Proteomes" id="UP000606463"/>
    </source>
</evidence>
<gene>
    <name evidence="5 6" type="primary">tatC</name>
    <name evidence="6" type="ORF">EYH37_04480</name>
</gene>